<accession>A0A291N0A6</accession>
<sequence>MFRLTFAQDKESQMRSCYLPALIALAACGSRTPDVPSNEVSSSDAVVVEQAPSNSLSRSDTPPADFEMPQFAPRYPGSTLVAVTSALVGGEQNNEVRLTTADDAGKIMDFYRSSFAAFDMRKTSDFLSGGTGMMSGLGKNRKVSIAITREEDHQMIIVTYSGK</sequence>
<organism evidence="2 3">
    <name type="scientific">Sphingobium yanoikuyae</name>
    <name type="common">Sphingomonas yanoikuyae</name>
    <dbReference type="NCBI Taxonomy" id="13690"/>
    <lineage>
        <taxon>Bacteria</taxon>
        <taxon>Pseudomonadati</taxon>
        <taxon>Pseudomonadota</taxon>
        <taxon>Alphaproteobacteria</taxon>
        <taxon>Sphingomonadales</taxon>
        <taxon>Sphingomonadaceae</taxon>
        <taxon>Sphingobium</taxon>
    </lineage>
</organism>
<feature type="compositionally biased region" description="Polar residues" evidence="1">
    <location>
        <begin position="51"/>
        <end position="60"/>
    </location>
</feature>
<dbReference type="EMBL" id="CP023741">
    <property type="protein sequence ID" value="ATI80834.1"/>
    <property type="molecule type" value="Genomic_DNA"/>
</dbReference>
<protein>
    <submittedName>
        <fullName evidence="2">Uncharacterized protein</fullName>
    </submittedName>
</protein>
<proteinExistence type="predicted"/>
<evidence type="ECO:0000313" key="2">
    <source>
        <dbReference type="EMBL" id="ATI80834.1"/>
    </source>
</evidence>
<dbReference type="PROSITE" id="PS51257">
    <property type="entry name" value="PROKAR_LIPOPROTEIN"/>
    <property type="match status" value="1"/>
</dbReference>
<name>A0A291N0A6_SPHYA</name>
<gene>
    <name evidence="2" type="ORF">A6768_13165</name>
</gene>
<dbReference type="KEGG" id="sya:A6768_13165"/>
<dbReference type="AlphaFoldDB" id="A0A291N0A6"/>
<feature type="region of interest" description="Disordered" evidence="1">
    <location>
        <begin position="33"/>
        <end position="63"/>
    </location>
</feature>
<dbReference type="Proteomes" id="UP000219422">
    <property type="component" value="Chromosome"/>
</dbReference>
<evidence type="ECO:0000256" key="1">
    <source>
        <dbReference type="SAM" id="MobiDB-lite"/>
    </source>
</evidence>
<reference evidence="2 3" key="1">
    <citation type="submission" date="2017-10" db="EMBL/GenBank/DDBJ databases">
        <title>Sphingobium yanoikuyae S72.</title>
        <authorList>
            <person name="Sanchez E."/>
            <person name="Bustos P."/>
            <person name="Mendoza P."/>
            <person name="Guo X."/>
            <person name="Mendoza A."/>
        </authorList>
    </citation>
    <scope>NUCLEOTIDE SEQUENCE [LARGE SCALE GENOMIC DNA]</scope>
    <source>
        <strain evidence="2 3">S72</strain>
    </source>
</reference>
<evidence type="ECO:0000313" key="3">
    <source>
        <dbReference type="Proteomes" id="UP000219422"/>
    </source>
</evidence>